<proteinExistence type="predicted"/>
<name>A0A2C9W031_MANES</name>
<sequence>MVLWRSWLLCPELLRESIKLPPKYLLVLLLAVVLLTTHSLTQYKPPINKPPPAKRYASVDPTDKHHGLPKKWPPNSIDGSIGAIGTEDVTHRPPAKKKPPLYSHRPPSSD</sequence>
<organism evidence="2">
    <name type="scientific">Manihot esculenta</name>
    <name type="common">Cassava</name>
    <name type="synonym">Jatropha manihot</name>
    <dbReference type="NCBI Taxonomy" id="3983"/>
    <lineage>
        <taxon>Eukaryota</taxon>
        <taxon>Viridiplantae</taxon>
        <taxon>Streptophyta</taxon>
        <taxon>Embryophyta</taxon>
        <taxon>Tracheophyta</taxon>
        <taxon>Spermatophyta</taxon>
        <taxon>Magnoliopsida</taxon>
        <taxon>eudicotyledons</taxon>
        <taxon>Gunneridae</taxon>
        <taxon>Pentapetalae</taxon>
        <taxon>rosids</taxon>
        <taxon>fabids</taxon>
        <taxon>Malpighiales</taxon>
        <taxon>Euphorbiaceae</taxon>
        <taxon>Crotonoideae</taxon>
        <taxon>Manihoteae</taxon>
        <taxon>Manihot</taxon>
    </lineage>
</organism>
<gene>
    <name evidence="2" type="ORF">MANES_04G060600</name>
</gene>
<dbReference type="AlphaFoldDB" id="A0A2C9W031"/>
<evidence type="ECO:0000256" key="1">
    <source>
        <dbReference type="SAM" id="MobiDB-lite"/>
    </source>
</evidence>
<feature type="region of interest" description="Disordered" evidence="1">
    <location>
        <begin position="43"/>
        <end position="110"/>
    </location>
</feature>
<reference evidence="2" key="1">
    <citation type="submission" date="2016-02" db="EMBL/GenBank/DDBJ databases">
        <title>WGS assembly of Manihot esculenta.</title>
        <authorList>
            <person name="Bredeson J.V."/>
            <person name="Prochnik S.E."/>
            <person name="Lyons J.B."/>
            <person name="Schmutz J."/>
            <person name="Grimwood J."/>
            <person name="Vrebalov J."/>
            <person name="Bart R.S."/>
            <person name="Amuge T."/>
            <person name="Ferguson M.E."/>
            <person name="Green R."/>
            <person name="Putnam N."/>
            <person name="Stites J."/>
            <person name="Rounsley S."/>
            <person name="Rokhsar D.S."/>
        </authorList>
    </citation>
    <scope>NUCLEOTIDE SEQUENCE [LARGE SCALE GENOMIC DNA]</scope>
    <source>
        <tissue evidence="2">Leaf</tissue>
    </source>
</reference>
<evidence type="ECO:0000313" key="2">
    <source>
        <dbReference type="EMBL" id="OAY52137.1"/>
    </source>
</evidence>
<protein>
    <submittedName>
        <fullName evidence="2">Uncharacterized protein</fullName>
    </submittedName>
</protein>
<dbReference type="EMBL" id="CM004390">
    <property type="protein sequence ID" value="OAY52137.1"/>
    <property type="molecule type" value="Genomic_DNA"/>
</dbReference>
<accession>A0A2C9W031</accession>